<proteinExistence type="predicted"/>
<reference evidence="1 2" key="2">
    <citation type="submission" date="2019-01" db="EMBL/GenBank/DDBJ databases">
        <title>Tautonia sociabilis, a novel thermotolerant planctomycete of Isosphaeraceae family, isolated from a 4000 m deep subterranean habitat.</title>
        <authorList>
            <person name="Kovaleva O.L."/>
            <person name="Elcheninov A.G."/>
            <person name="Van Heerden E."/>
            <person name="Toshchakov S.V."/>
            <person name="Novikov A."/>
            <person name="Bonch-Osmolovskaya E.A."/>
            <person name="Kublanov I.V."/>
        </authorList>
    </citation>
    <scope>NUCLEOTIDE SEQUENCE [LARGE SCALE GENOMIC DNA]</scope>
    <source>
        <strain evidence="1 2">GM2012</strain>
    </source>
</reference>
<dbReference type="Proteomes" id="UP000280296">
    <property type="component" value="Unassembled WGS sequence"/>
</dbReference>
<comment type="caution">
    <text evidence="1">The sequence shown here is derived from an EMBL/GenBank/DDBJ whole genome shotgun (WGS) entry which is preliminary data.</text>
</comment>
<dbReference type="OrthoDB" id="282733at2"/>
<dbReference type="InterPro" id="IPR009241">
    <property type="entry name" value="HigB-like"/>
</dbReference>
<evidence type="ECO:0000313" key="2">
    <source>
        <dbReference type="Proteomes" id="UP000280296"/>
    </source>
</evidence>
<dbReference type="EMBL" id="RYZH01000049">
    <property type="protein sequence ID" value="RUL84375.1"/>
    <property type="molecule type" value="Genomic_DNA"/>
</dbReference>
<evidence type="ECO:0000313" key="1">
    <source>
        <dbReference type="EMBL" id="RUL84375.1"/>
    </source>
</evidence>
<gene>
    <name evidence="1" type="ORF">TsocGM_20395</name>
</gene>
<dbReference type="RefSeq" id="WP_126727311.1">
    <property type="nucleotide sequence ID" value="NZ_RYZH01000049.1"/>
</dbReference>
<dbReference type="AlphaFoldDB" id="A0A432MF35"/>
<organism evidence="1 2">
    <name type="scientific">Tautonia sociabilis</name>
    <dbReference type="NCBI Taxonomy" id="2080755"/>
    <lineage>
        <taxon>Bacteria</taxon>
        <taxon>Pseudomonadati</taxon>
        <taxon>Planctomycetota</taxon>
        <taxon>Planctomycetia</taxon>
        <taxon>Isosphaerales</taxon>
        <taxon>Isosphaeraceae</taxon>
        <taxon>Tautonia</taxon>
    </lineage>
</organism>
<reference evidence="1 2" key="1">
    <citation type="submission" date="2018-12" db="EMBL/GenBank/DDBJ databases">
        <authorList>
            <person name="Toschakov S.V."/>
        </authorList>
    </citation>
    <scope>NUCLEOTIDE SEQUENCE [LARGE SCALE GENOMIC DNA]</scope>
    <source>
        <strain evidence="1 2">GM2012</strain>
    </source>
</reference>
<dbReference type="Pfam" id="PF05973">
    <property type="entry name" value="Gp49"/>
    <property type="match status" value="1"/>
</dbReference>
<protein>
    <submittedName>
        <fullName evidence="1">Type II toxin-antitoxin system RelE/ParE family toxin</fullName>
    </submittedName>
</protein>
<sequence length="122" mass="14212">MPTTNVIFYREDDDSVPILDWLDAIPAKAQVKCLARLKRLEDLGHELRRPEADLLRDGIYELRVGLQGIHYRMLYFFHGKDVAVVSHGLTKERKVPPREIDAAISRMEKFEADPERHTFQPE</sequence>
<keyword evidence="2" id="KW-1185">Reference proteome</keyword>
<name>A0A432MF35_9BACT</name>
<accession>A0A432MF35</accession>